<gene>
    <name evidence="1" type="ORF">HC175_22525</name>
</gene>
<dbReference type="Proteomes" id="UP000703674">
    <property type="component" value="Unassembled WGS sequence"/>
</dbReference>
<dbReference type="EMBL" id="JAAVJR010001434">
    <property type="protein sequence ID" value="NJW55694.1"/>
    <property type="molecule type" value="Genomic_DNA"/>
</dbReference>
<reference evidence="1 2" key="1">
    <citation type="submission" date="2020-03" db="EMBL/GenBank/DDBJ databases">
        <title>Salinimicrobium sp. nov, isolated from SCS.</title>
        <authorList>
            <person name="Cao W.R."/>
        </authorList>
    </citation>
    <scope>NUCLEOTIDE SEQUENCE [LARGE SCALE GENOMIC DNA]</scope>
    <source>
        <strain evidence="2">J15B91</strain>
    </source>
</reference>
<keyword evidence="2" id="KW-1185">Reference proteome</keyword>
<proteinExistence type="predicted"/>
<evidence type="ECO:0000313" key="1">
    <source>
        <dbReference type="EMBL" id="NJW55694.1"/>
    </source>
</evidence>
<evidence type="ECO:0000313" key="2">
    <source>
        <dbReference type="Proteomes" id="UP000703674"/>
    </source>
</evidence>
<accession>A0ABX1D7N5</accession>
<sequence>MLRLADMLFTIFRNRKTAEYVLIDTYSTQNFWYAYAVARLCHNLNLKY</sequence>
<organism evidence="1 2">
    <name type="scientific">Salinimicrobium oceani</name>
    <dbReference type="NCBI Taxonomy" id="2722702"/>
    <lineage>
        <taxon>Bacteria</taxon>
        <taxon>Pseudomonadati</taxon>
        <taxon>Bacteroidota</taxon>
        <taxon>Flavobacteriia</taxon>
        <taxon>Flavobacteriales</taxon>
        <taxon>Flavobacteriaceae</taxon>
        <taxon>Salinimicrobium</taxon>
    </lineage>
</organism>
<name>A0ABX1D7N5_9FLAO</name>
<protein>
    <submittedName>
        <fullName evidence="1">Glycosyltransferase family 1 protein</fullName>
    </submittedName>
</protein>
<comment type="caution">
    <text evidence="1">The sequence shown here is derived from an EMBL/GenBank/DDBJ whole genome shotgun (WGS) entry which is preliminary data.</text>
</comment>
<feature type="non-terminal residue" evidence="1">
    <location>
        <position position="48"/>
    </location>
</feature>